<keyword evidence="1" id="KW-1133">Transmembrane helix</keyword>
<keyword evidence="3" id="KW-1185">Reference proteome</keyword>
<gene>
    <name evidence="2" type="ORF">CIL03_04695</name>
</gene>
<feature type="transmembrane region" description="Helical" evidence="1">
    <location>
        <begin position="76"/>
        <end position="93"/>
    </location>
</feature>
<proteinExistence type="predicted"/>
<dbReference type="AlphaFoldDB" id="A0A265NG37"/>
<keyword evidence="1" id="KW-0812">Transmembrane</keyword>
<dbReference type="OrthoDB" id="2680377at2"/>
<keyword evidence="1" id="KW-0472">Membrane</keyword>
<accession>A0A265NG37</accession>
<comment type="caution">
    <text evidence="2">The sequence shown here is derived from an EMBL/GenBank/DDBJ whole genome shotgun (WGS) entry which is preliminary data.</text>
</comment>
<evidence type="ECO:0000313" key="3">
    <source>
        <dbReference type="Proteomes" id="UP000216498"/>
    </source>
</evidence>
<dbReference type="RefSeq" id="WP_094884042.1">
    <property type="nucleotide sequence ID" value="NZ_NPMS01000001.1"/>
</dbReference>
<protein>
    <recommendedName>
        <fullName evidence="4">YlaH-like protein</fullName>
    </recommendedName>
</protein>
<feature type="transmembrane region" description="Helical" evidence="1">
    <location>
        <begin position="20"/>
        <end position="39"/>
    </location>
</feature>
<evidence type="ECO:0000313" key="2">
    <source>
        <dbReference type="EMBL" id="OZU90449.1"/>
    </source>
</evidence>
<dbReference type="Pfam" id="PF14036">
    <property type="entry name" value="YlaH"/>
    <property type="match status" value="1"/>
</dbReference>
<feature type="transmembrane region" description="Helical" evidence="1">
    <location>
        <begin position="51"/>
        <end position="70"/>
    </location>
</feature>
<reference evidence="2 3" key="1">
    <citation type="submission" date="2017-08" db="EMBL/GenBank/DDBJ databases">
        <title>Virgibacillus indicus sp. nov. and Virgibacillus profoundi sp. nov, two moderately halophilic bacteria isolated from marine sediment by using the Microfluidic Streak Plate.</title>
        <authorList>
            <person name="Xu B."/>
            <person name="Hu B."/>
            <person name="Wang J."/>
            <person name="Zhu Y."/>
            <person name="Huang L."/>
            <person name="Du W."/>
            <person name="Huang Y."/>
        </authorList>
    </citation>
    <scope>NUCLEOTIDE SEQUENCE [LARGE SCALE GENOMIC DNA]</scope>
    <source>
        <strain evidence="2 3">IO3-P2-C2</strain>
    </source>
</reference>
<dbReference type="Proteomes" id="UP000216498">
    <property type="component" value="Unassembled WGS sequence"/>
</dbReference>
<name>A0A265NG37_9BACI</name>
<dbReference type="InterPro" id="IPR025620">
    <property type="entry name" value="YlaH"/>
</dbReference>
<evidence type="ECO:0000256" key="1">
    <source>
        <dbReference type="SAM" id="Phobius"/>
    </source>
</evidence>
<sequence>MDTDFNLLFDFILDNFGTENIFWIFYVLNLIFGAISFKLGFARELSLLKNIFVYIMLAAGTFVITIFSIFKLPITESLIIIAAVLAIYRYRLYKQRKSRNK</sequence>
<organism evidence="2 3">
    <name type="scientific">Virgibacillus indicus</name>
    <dbReference type="NCBI Taxonomy" id="2024554"/>
    <lineage>
        <taxon>Bacteria</taxon>
        <taxon>Bacillati</taxon>
        <taxon>Bacillota</taxon>
        <taxon>Bacilli</taxon>
        <taxon>Bacillales</taxon>
        <taxon>Bacillaceae</taxon>
        <taxon>Virgibacillus</taxon>
    </lineage>
</organism>
<dbReference type="EMBL" id="NPMS01000001">
    <property type="protein sequence ID" value="OZU90449.1"/>
    <property type="molecule type" value="Genomic_DNA"/>
</dbReference>
<evidence type="ECO:0008006" key="4">
    <source>
        <dbReference type="Google" id="ProtNLM"/>
    </source>
</evidence>